<proteinExistence type="predicted"/>
<sequence>MRCPKCYETMTEQDTFTDSFYDNYYKDAYADTVTIELKCDKCQTKVKYALGVTVYPGELNDSS</sequence>
<evidence type="ECO:0000313" key="1">
    <source>
        <dbReference type="EMBL" id="KKK61336.1"/>
    </source>
</evidence>
<reference evidence="1" key="1">
    <citation type="journal article" date="2015" name="Nature">
        <title>Complex archaea that bridge the gap between prokaryotes and eukaryotes.</title>
        <authorList>
            <person name="Spang A."/>
            <person name="Saw J.H."/>
            <person name="Jorgensen S.L."/>
            <person name="Zaremba-Niedzwiedzka K."/>
            <person name="Martijn J."/>
            <person name="Lind A.E."/>
            <person name="van Eijk R."/>
            <person name="Schleper C."/>
            <person name="Guy L."/>
            <person name="Ettema T.J."/>
        </authorList>
    </citation>
    <scope>NUCLEOTIDE SEQUENCE</scope>
</reference>
<gene>
    <name evidence="1" type="ORF">LCGC14_3015350</name>
</gene>
<dbReference type="EMBL" id="LAZR01062527">
    <property type="protein sequence ID" value="KKK61336.1"/>
    <property type="molecule type" value="Genomic_DNA"/>
</dbReference>
<protein>
    <submittedName>
        <fullName evidence="1">Uncharacterized protein</fullName>
    </submittedName>
</protein>
<accession>A0A0F8ZN17</accession>
<comment type="caution">
    <text evidence="1">The sequence shown here is derived from an EMBL/GenBank/DDBJ whole genome shotgun (WGS) entry which is preliminary data.</text>
</comment>
<name>A0A0F8ZN17_9ZZZZ</name>
<organism evidence="1">
    <name type="scientific">marine sediment metagenome</name>
    <dbReference type="NCBI Taxonomy" id="412755"/>
    <lineage>
        <taxon>unclassified sequences</taxon>
        <taxon>metagenomes</taxon>
        <taxon>ecological metagenomes</taxon>
    </lineage>
</organism>
<dbReference type="AlphaFoldDB" id="A0A0F8ZN17"/>